<gene>
    <name evidence="1" type="ORF">SMD11_0951</name>
</gene>
<accession>A0A1Z2KX51</accession>
<dbReference type="Proteomes" id="UP000195755">
    <property type="component" value="Chromosome"/>
</dbReference>
<name>A0A1Z2KX51_9ACTN</name>
<reference evidence="1 2" key="1">
    <citation type="submission" date="2017-06" db="EMBL/GenBank/DDBJ databases">
        <title>Streptomyces albireticuli Genome sequencing and assembly.</title>
        <authorList>
            <person name="Wang Y."/>
            <person name="Du B."/>
            <person name="Ding Y."/>
            <person name="Liu H."/>
            <person name="Hou Q."/>
            <person name="Liu K."/>
            <person name="Yao L."/>
            <person name="Wang C."/>
        </authorList>
    </citation>
    <scope>NUCLEOTIDE SEQUENCE [LARGE SCALE GENOMIC DNA]</scope>
    <source>
        <strain evidence="1 2">MDJK11</strain>
    </source>
</reference>
<evidence type="ECO:0000313" key="2">
    <source>
        <dbReference type="Proteomes" id="UP000195755"/>
    </source>
</evidence>
<sequence length="38" mass="3936">MIQLLAKTGLLSTIGFHHCKVSVLLADGVIPVAGSEES</sequence>
<dbReference type="KEGG" id="salj:SMD11_0951"/>
<dbReference type="EMBL" id="CP021744">
    <property type="protein sequence ID" value="ARZ66617.1"/>
    <property type="molecule type" value="Genomic_DNA"/>
</dbReference>
<evidence type="ECO:0000313" key="1">
    <source>
        <dbReference type="EMBL" id="ARZ66617.1"/>
    </source>
</evidence>
<dbReference type="AlphaFoldDB" id="A0A1Z2KX51"/>
<organism evidence="1 2">
    <name type="scientific">Streptomyces albireticuli</name>
    <dbReference type="NCBI Taxonomy" id="1940"/>
    <lineage>
        <taxon>Bacteria</taxon>
        <taxon>Bacillati</taxon>
        <taxon>Actinomycetota</taxon>
        <taxon>Actinomycetes</taxon>
        <taxon>Kitasatosporales</taxon>
        <taxon>Streptomycetaceae</taxon>
        <taxon>Streptomyces</taxon>
    </lineage>
</organism>
<proteinExistence type="predicted"/>
<protein>
    <submittedName>
        <fullName evidence="1">Uncharacterized protein</fullName>
    </submittedName>
</protein>